<sequence length="287" mass="31577">MRLLVVTPMHDEEDNVAGLCAMLRAQTFQDFDWYVVDDGSTDETVPRLRAADVEGRARLVSKANDGGLIGGSAYTSWRYGVSAALAERDDYTHVMKLDADVRLAPDYLARIVPQASGDVGIAGGIIVSAGMAEQKFHVPGPVKLFTRAAYHHAETLPAAIGNDVMDEVAVAEAGLRTLVDPAARFELAREIGASEGRVHGRYRNGRVCRWTGYDPLYFLLHVARYALRRPYLVGALAILWGYLRAGAGPYPATLKVAHARMQRAKLRHAVGRPVDFYRRAYQVPDRA</sequence>
<dbReference type="EMBL" id="JAERTX010000017">
    <property type="protein sequence ID" value="MBM9461444.1"/>
    <property type="molecule type" value="Genomic_DNA"/>
</dbReference>
<dbReference type="SUPFAM" id="SSF53448">
    <property type="entry name" value="Nucleotide-diphospho-sugar transferases"/>
    <property type="match status" value="1"/>
</dbReference>
<dbReference type="Pfam" id="PF00535">
    <property type="entry name" value="Glycos_transf_2"/>
    <property type="match status" value="1"/>
</dbReference>
<evidence type="ECO:0000313" key="3">
    <source>
        <dbReference type="Proteomes" id="UP000663791"/>
    </source>
</evidence>
<comment type="caution">
    <text evidence="2">The sequence shown here is derived from an EMBL/GenBank/DDBJ whole genome shotgun (WGS) entry which is preliminary data.</text>
</comment>
<dbReference type="RefSeq" id="WP_205292763.1">
    <property type="nucleotide sequence ID" value="NZ_CP074406.1"/>
</dbReference>
<dbReference type="InterPro" id="IPR001173">
    <property type="entry name" value="Glyco_trans_2-like"/>
</dbReference>
<reference evidence="2" key="1">
    <citation type="submission" date="2021-01" db="EMBL/GenBank/DDBJ databases">
        <title>Novel species in genus Nocardioides.</title>
        <authorList>
            <person name="Zhang G."/>
        </authorList>
    </citation>
    <scope>NUCLEOTIDE SEQUENCE</scope>
    <source>
        <strain evidence="2">Zg-536</strain>
    </source>
</reference>
<dbReference type="AlphaFoldDB" id="A0A938Y922"/>
<dbReference type="Gene3D" id="3.90.550.10">
    <property type="entry name" value="Spore Coat Polysaccharide Biosynthesis Protein SpsA, Chain A"/>
    <property type="match status" value="1"/>
</dbReference>
<accession>A0A938Y922</accession>
<keyword evidence="3" id="KW-1185">Reference proteome</keyword>
<dbReference type="Proteomes" id="UP000663791">
    <property type="component" value="Unassembled WGS sequence"/>
</dbReference>
<organism evidence="2 3">
    <name type="scientific">Nocardioides faecalis</name>
    <dbReference type="NCBI Taxonomy" id="2803858"/>
    <lineage>
        <taxon>Bacteria</taxon>
        <taxon>Bacillati</taxon>
        <taxon>Actinomycetota</taxon>
        <taxon>Actinomycetes</taxon>
        <taxon>Propionibacteriales</taxon>
        <taxon>Nocardioidaceae</taxon>
        <taxon>Nocardioides</taxon>
    </lineage>
</organism>
<gene>
    <name evidence="2" type="ORF">JK386_16190</name>
</gene>
<evidence type="ECO:0000259" key="1">
    <source>
        <dbReference type="Pfam" id="PF00535"/>
    </source>
</evidence>
<protein>
    <submittedName>
        <fullName evidence="2">Glycosyltransferase family 2 protein</fullName>
    </submittedName>
</protein>
<dbReference type="CDD" id="cd00761">
    <property type="entry name" value="Glyco_tranf_GTA_type"/>
    <property type="match status" value="1"/>
</dbReference>
<name>A0A938Y922_9ACTN</name>
<proteinExistence type="predicted"/>
<evidence type="ECO:0000313" key="2">
    <source>
        <dbReference type="EMBL" id="MBM9461444.1"/>
    </source>
</evidence>
<dbReference type="InterPro" id="IPR029044">
    <property type="entry name" value="Nucleotide-diphossugar_trans"/>
</dbReference>
<feature type="domain" description="Glycosyltransferase 2-like" evidence="1">
    <location>
        <begin position="5"/>
        <end position="138"/>
    </location>
</feature>